<protein>
    <submittedName>
        <fullName evidence="10">Thiol reductant ABC exporter subunit CydD</fullName>
    </submittedName>
</protein>
<comment type="subcellular location">
    <subcellularLocation>
        <location evidence="1">Cell membrane</location>
        <topology evidence="1">Multi-pass membrane protein</topology>
    </subcellularLocation>
</comment>
<dbReference type="Proteomes" id="UP001631949">
    <property type="component" value="Unassembled WGS sequence"/>
</dbReference>
<feature type="transmembrane region" description="Helical" evidence="7">
    <location>
        <begin position="160"/>
        <end position="180"/>
    </location>
</feature>
<evidence type="ECO:0000259" key="9">
    <source>
        <dbReference type="PROSITE" id="PS50929"/>
    </source>
</evidence>
<keyword evidence="6 7" id="KW-0472">Membrane</keyword>
<proteinExistence type="predicted"/>
<dbReference type="InterPro" id="IPR003439">
    <property type="entry name" value="ABC_transporter-like_ATP-bd"/>
</dbReference>
<feature type="domain" description="ABC transmembrane type-1" evidence="9">
    <location>
        <begin position="19"/>
        <end position="301"/>
    </location>
</feature>
<dbReference type="NCBIfam" id="TIGR02857">
    <property type="entry name" value="CydD"/>
    <property type="match status" value="1"/>
</dbReference>
<evidence type="ECO:0000256" key="1">
    <source>
        <dbReference type="ARBA" id="ARBA00004651"/>
    </source>
</evidence>
<dbReference type="Pfam" id="PF00005">
    <property type="entry name" value="ABC_tran"/>
    <property type="match status" value="1"/>
</dbReference>
<organism evidence="10 11">
    <name type="scientific">Peptococcus simiae</name>
    <dbReference type="NCBI Taxonomy" id="1643805"/>
    <lineage>
        <taxon>Bacteria</taxon>
        <taxon>Bacillati</taxon>
        <taxon>Bacillota</taxon>
        <taxon>Clostridia</taxon>
        <taxon>Eubacteriales</taxon>
        <taxon>Peptococcaceae</taxon>
        <taxon>Peptococcus</taxon>
    </lineage>
</organism>
<gene>
    <name evidence="10" type="primary">cydD</name>
    <name evidence="10" type="ORF">ACKQTC_02675</name>
</gene>
<evidence type="ECO:0000313" key="11">
    <source>
        <dbReference type="Proteomes" id="UP001631949"/>
    </source>
</evidence>
<dbReference type="Pfam" id="PF00664">
    <property type="entry name" value="ABC_membrane"/>
    <property type="match status" value="1"/>
</dbReference>
<dbReference type="SUPFAM" id="SSF90123">
    <property type="entry name" value="ABC transporter transmembrane region"/>
    <property type="match status" value="1"/>
</dbReference>
<dbReference type="Gene3D" id="3.40.50.300">
    <property type="entry name" value="P-loop containing nucleotide triphosphate hydrolases"/>
    <property type="match status" value="1"/>
</dbReference>
<keyword evidence="2 7" id="KW-0812">Transmembrane</keyword>
<accession>A0ABW9GXD0</accession>
<comment type="caution">
    <text evidence="10">The sequence shown here is derived from an EMBL/GenBank/DDBJ whole genome shotgun (WGS) entry which is preliminary data.</text>
</comment>
<feature type="transmembrane region" description="Helical" evidence="7">
    <location>
        <begin position="238"/>
        <end position="263"/>
    </location>
</feature>
<dbReference type="PANTHER" id="PTHR24221">
    <property type="entry name" value="ATP-BINDING CASSETTE SUB-FAMILY B"/>
    <property type="match status" value="1"/>
</dbReference>
<dbReference type="CDD" id="cd18584">
    <property type="entry name" value="ABC_6TM_AarD_CydD"/>
    <property type="match status" value="1"/>
</dbReference>
<dbReference type="PROSITE" id="PS50929">
    <property type="entry name" value="ABC_TM1F"/>
    <property type="match status" value="1"/>
</dbReference>
<keyword evidence="11" id="KW-1185">Reference proteome</keyword>
<keyword evidence="5 7" id="KW-1133">Transmembrane helix</keyword>
<dbReference type="InterPro" id="IPR027417">
    <property type="entry name" value="P-loop_NTPase"/>
</dbReference>
<dbReference type="InterPro" id="IPR036640">
    <property type="entry name" value="ABC1_TM_sf"/>
</dbReference>
<dbReference type="InterPro" id="IPR003593">
    <property type="entry name" value="AAA+_ATPase"/>
</dbReference>
<keyword evidence="4" id="KW-0067">ATP-binding</keyword>
<sequence length="569" mass="62484">MINKNLLGELKKSPLLFSLTVLLALLGALATVVEYWALASLIDGLIFSNLGDERLKGYLFLTLAGLAVKVLCQLGSDFFGLQLSEMVQVELREALVNKMKTTNPLLVRSQSIGQLMTTYLEGVDKLAVYFHSYLPQLVKSFGIPICFLVFIFQLDLISGLVMVVTLPLIPFFMVLIGKWTTSITHLQWKKLQILAAYLQDVLRGLETLKILGRSKDQGERIAEVSESYRVTTLKVQRWAFLSSLVLELAATLSIAIVAVGLGLRLVTGELNYLPAFFILLLAPEYYQPMRELGGFFHSGMDADEAAQDIYAFLQLPDRQTQVRVPAQAFDHLEFKNVSYNYPGSPALAVEDISFNWRAGEKLALVGMSGSGKTTLLYLALGFITPTAGEILLNGKPLKDQVAIWQAKIGLVPQDPYVFRTTIAHNIALENQPEPNRVRRASEVSGLTGLLADLPAGLETPVGQGVHTLSGGQTALLAISRVFYQASEVVFLDEPTDHLDLASESQVLGALKNLLAGRSAFMIAHRLHTIRDADQVLVMDKGRLVERGTYDQLMARQGAFYALTGGGSHA</sequence>
<dbReference type="PANTHER" id="PTHR24221:SF590">
    <property type="entry name" value="COMPONENT LINKED WITH THE ASSEMBLY OF CYTOCHROME' TRANSPORT TRANSMEMBRANE ATP-BINDING PROTEIN ABC TRANSPORTER CYDD-RELATED"/>
    <property type="match status" value="1"/>
</dbReference>
<dbReference type="InterPro" id="IPR014216">
    <property type="entry name" value="ABC_transptr_CydD"/>
</dbReference>
<feature type="domain" description="ABC transporter" evidence="8">
    <location>
        <begin position="332"/>
        <end position="565"/>
    </location>
</feature>
<evidence type="ECO:0000313" key="10">
    <source>
        <dbReference type="EMBL" id="MFM9413271.1"/>
    </source>
</evidence>
<evidence type="ECO:0000256" key="3">
    <source>
        <dbReference type="ARBA" id="ARBA00022741"/>
    </source>
</evidence>
<evidence type="ECO:0000256" key="5">
    <source>
        <dbReference type="ARBA" id="ARBA00022989"/>
    </source>
</evidence>
<dbReference type="InterPro" id="IPR039421">
    <property type="entry name" value="Type_1_exporter"/>
</dbReference>
<dbReference type="RefSeq" id="WP_408976884.1">
    <property type="nucleotide sequence ID" value="NZ_JBJUVG010000002.1"/>
</dbReference>
<evidence type="ECO:0000256" key="2">
    <source>
        <dbReference type="ARBA" id="ARBA00022692"/>
    </source>
</evidence>
<dbReference type="Gene3D" id="1.20.1560.10">
    <property type="entry name" value="ABC transporter type 1, transmembrane domain"/>
    <property type="match status" value="1"/>
</dbReference>
<evidence type="ECO:0000256" key="7">
    <source>
        <dbReference type="SAM" id="Phobius"/>
    </source>
</evidence>
<name>A0ABW9GXD0_9FIRM</name>
<reference evidence="10 11" key="1">
    <citation type="journal article" date="2016" name="Int. J. Syst. Evol. Microbiol.">
        <title>Peptococcus simiae sp. nov., isolated from rhesus macaque faeces and emended description of the genus Peptococcus.</title>
        <authorList>
            <person name="Shkoporov A.N."/>
            <person name="Efimov B.A."/>
            <person name="Kondova I."/>
            <person name="Ouwerling B."/>
            <person name="Chaplin A.V."/>
            <person name="Shcherbakova V.A."/>
            <person name="Langermans J.A.M."/>
        </authorList>
    </citation>
    <scope>NUCLEOTIDE SEQUENCE [LARGE SCALE GENOMIC DNA]</scope>
    <source>
        <strain evidence="10 11">M108</strain>
    </source>
</reference>
<dbReference type="PROSITE" id="PS50893">
    <property type="entry name" value="ABC_TRANSPORTER_2"/>
    <property type="match status" value="1"/>
</dbReference>
<evidence type="ECO:0000256" key="6">
    <source>
        <dbReference type="ARBA" id="ARBA00023136"/>
    </source>
</evidence>
<evidence type="ECO:0000259" key="8">
    <source>
        <dbReference type="PROSITE" id="PS50893"/>
    </source>
</evidence>
<dbReference type="InterPro" id="IPR011527">
    <property type="entry name" value="ABC1_TM_dom"/>
</dbReference>
<keyword evidence="3" id="KW-0547">Nucleotide-binding</keyword>
<feature type="transmembrane region" description="Helical" evidence="7">
    <location>
        <begin position="54"/>
        <end position="72"/>
    </location>
</feature>
<dbReference type="SUPFAM" id="SSF52540">
    <property type="entry name" value="P-loop containing nucleoside triphosphate hydrolases"/>
    <property type="match status" value="1"/>
</dbReference>
<dbReference type="SMART" id="SM00382">
    <property type="entry name" value="AAA"/>
    <property type="match status" value="1"/>
</dbReference>
<dbReference type="EMBL" id="JBJUVG010000002">
    <property type="protein sequence ID" value="MFM9413271.1"/>
    <property type="molecule type" value="Genomic_DNA"/>
</dbReference>
<evidence type="ECO:0000256" key="4">
    <source>
        <dbReference type="ARBA" id="ARBA00022840"/>
    </source>
</evidence>